<dbReference type="PANTHER" id="PTHR31551:SF1">
    <property type="entry name" value="COILED-COIL DOMAIN-CONTAINING PROTEIN 12"/>
    <property type="match status" value="1"/>
</dbReference>
<name>A0AAD5V0D1_9APHY</name>
<organism evidence="2 3">
    <name type="scientific">Meripilus lineatus</name>
    <dbReference type="NCBI Taxonomy" id="2056292"/>
    <lineage>
        <taxon>Eukaryota</taxon>
        <taxon>Fungi</taxon>
        <taxon>Dikarya</taxon>
        <taxon>Basidiomycota</taxon>
        <taxon>Agaricomycotina</taxon>
        <taxon>Agaricomycetes</taxon>
        <taxon>Polyporales</taxon>
        <taxon>Meripilaceae</taxon>
        <taxon>Meripilus</taxon>
    </lineage>
</organism>
<feature type="region of interest" description="Disordered" evidence="1">
    <location>
        <begin position="160"/>
        <end position="188"/>
    </location>
</feature>
<gene>
    <name evidence="2" type="ORF">NLI96_g9304</name>
</gene>
<comment type="caution">
    <text evidence="2">The sequence shown here is derived from an EMBL/GenBank/DDBJ whole genome shotgun (WGS) entry which is preliminary data.</text>
</comment>
<protein>
    <recommendedName>
        <fullName evidence="4">Coiled-coil domain-containing protein 12</fullName>
    </recommendedName>
</protein>
<evidence type="ECO:0000313" key="2">
    <source>
        <dbReference type="EMBL" id="KAJ3479095.1"/>
    </source>
</evidence>
<sequence>MGAYYRKVWVRHCNETPPLLVLVVTLMSTSLADASDARKARLLALRKRKAGEDVEDTDVSVEPVIKNRTFDPETRTLKKHTPGDDVEMEDTIEKKVEGLAEQIIAEDAEKRAQDLDLFNIAPKRANWDLKRDMEKKLAKLDRQTQMAIHTLIRQRLAAEKGQSDDLVGAMNAQERANQLEDDASDEDD</sequence>
<accession>A0AAD5V0D1</accession>
<evidence type="ECO:0000313" key="3">
    <source>
        <dbReference type="Proteomes" id="UP001212997"/>
    </source>
</evidence>
<feature type="compositionally biased region" description="Acidic residues" evidence="1">
    <location>
        <begin position="179"/>
        <end position="188"/>
    </location>
</feature>
<keyword evidence="3" id="KW-1185">Reference proteome</keyword>
<reference evidence="2" key="1">
    <citation type="submission" date="2022-07" db="EMBL/GenBank/DDBJ databases">
        <title>Genome Sequence of Physisporinus lineatus.</title>
        <authorList>
            <person name="Buettner E."/>
        </authorList>
    </citation>
    <scope>NUCLEOTIDE SEQUENCE</scope>
    <source>
        <strain evidence="2">VT162</strain>
    </source>
</reference>
<dbReference type="PANTHER" id="PTHR31551">
    <property type="entry name" value="PRE-MRNA-SPLICING FACTOR CWF18"/>
    <property type="match status" value="1"/>
</dbReference>
<dbReference type="Pfam" id="PF08315">
    <property type="entry name" value="cwf18"/>
    <property type="match status" value="1"/>
</dbReference>
<dbReference type="EMBL" id="JANAWD010000463">
    <property type="protein sequence ID" value="KAJ3479095.1"/>
    <property type="molecule type" value="Genomic_DNA"/>
</dbReference>
<proteinExistence type="predicted"/>
<evidence type="ECO:0000256" key="1">
    <source>
        <dbReference type="SAM" id="MobiDB-lite"/>
    </source>
</evidence>
<dbReference type="AlphaFoldDB" id="A0AAD5V0D1"/>
<dbReference type="GO" id="GO:0071014">
    <property type="term" value="C:post-mRNA release spliceosomal complex"/>
    <property type="evidence" value="ECO:0007669"/>
    <property type="project" value="TreeGrafter"/>
</dbReference>
<dbReference type="GO" id="GO:0005684">
    <property type="term" value="C:U2-type spliceosomal complex"/>
    <property type="evidence" value="ECO:0007669"/>
    <property type="project" value="TreeGrafter"/>
</dbReference>
<evidence type="ECO:0008006" key="4">
    <source>
        <dbReference type="Google" id="ProtNLM"/>
    </source>
</evidence>
<dbReference type="InterPro" id="IPR013169">
    <property type="entry name" value="mRNA_splic_Cwf18-like"/>
</dbReference>
<dbReference type="Proteomes" id="UP001212997">
    <property type="component" value="Unassembled WGS sequence"/>
</dbReference>